<feature type="compositionally biased region" description="Basic and acidic residues" evidence="1">
    <location>
        <begin position="356"/>
        <end position="365"/>
    </location>
</feature>
<comment type="caution">
    <text evidence="3">The sequence shown here is derived from an EMBL/GenBank/DDBJ whole genome shotgun (WGS) entry which is preliminary data.</text>
</comment>
<feature type="region of interest" description="Disordered" evidence="1">
    <location>
        <begin position="325"/>
        <end position="381"/>
    </location>
</feature>
<dbReference type="Proteomes" id="UP000037035">
    <property type="component" value="Unassembled WGS sequence"/>
</dbReference>
<gene>
    <name evidence="3" type="ORF">VP01_3953g1</name>
</gene>
<keyword evidence="4" id="KW-1185">Reference proteome</keyword>
<evidence type="ECO:0000256" key="2">
    <source>
        <dbReference type="SAM" id="Phobius"/>
    </source>
</evidence>
<evidence type="ECO:0000313" key="4">
    <source>
        <dbReference type="Proteomes" id="UP000037035"/>
    </source>
</evidence>
<evidence type="ECO:0000256" key="1">
    <source>
        <dbReference type="SAM" id="MobiDB-lite"/>
    </source>
</evidence>
<evidence type="ECO:0000313" key="3">
    <source>
        <dbReference type="EMBL" id="KNZ51440.1"/>
    </source>
</evidence>
<name>A0A0L6UUB5_9BASI</name>
<accession>A0A0L6UUB5</accession>
<feature type="compositionally biased region" description="Basic and acidic residues" evidence="1">
    <location>
        <begin position="325"/>
        <end position="348"/>
    </location>
</feature>
<keyword evidence="2" id="KW-0472">Membrane</keyword>
<reference evidence="3 4" key="1">
    <citation type="submission" date="2015-08" db="EMBL/GenBank/DDBJ databases">
        <title>Next Generation Sequencing and Analysis of the Genome of Puccinia sorghi L Schw, the Causal Agent of Maize Common Rust.</title>
        <authorList>
            <person name="Rochi L."/>
            <person name="Burguener G."/>
            <person name="Darino M."/>
            <person name="Turjanski A."/>
            <person name="Kreff E."/>
            <person name="Dieguez M.J."/>
            <person name="Sacco F."/>
        </authorList>
    </citation>
    <scope>NUCLEOTIDE SEQUENCE [LARGE SCALE GENOMIC DNA]</scope>
    <source>
        <strain evidence="3 4">RO10H11247</strain>
    </source>
</reference>
<protein>
    <submittedName>
        <fullName evidence="3">Uncharacterized protein</fullName>
    </submittedName>
</protein>
<proteinExistence type="predicted"/>
<feature type="compositionally biased region" description="Basic residues" evidence="1">
    <location>
        <begin position="366"/>
        <end position="381"/>
    </location>
</feature>
<dbReference type="VEuPathDB" id="FungiDB:VP01_3953g1"/>
<dbReference type="EMBL" id="LAVV01009005">
    <property type="protein sequence ID" value="KNZ51440.1"/>
    <property type="molecule type" value="Genomic_DNA"/>
</dbReference>
<keyword evidence="2" id="KW-1133">Transmembrane helix</keyword>
<dbReference type="AlphaFoldDB" id="A0A0L6UUB5"/>
<sequence>MTLPNNKNLIANQTFVYILLTWFSFSAWLSATLMVKFMILLQGESWKKIKTWFGWPILSSSSSEDSHSHCYSPPRLSSNIPSLFSLMSLVICLSLIGPGNPSSHSWNLVNKMYGCFFGEKADSQPSAKHSVHHHNMLHIIKLISPLGCSSNHCDCIIAKCVFYLGAGLISEINCGAKLTKISLNLGTNYNQYTTRISSVKDQVRRKHLHSELEKFYLRESNLVIRQLRVERSLYDLVFFAYHRVNFCKQLLNIILGNFIASALKITRGLLVTFMKLAAKGKGIPFPFKTLPLTEWSKLCNGLHWMTQKKTRGEEKEGGREINKLKTIESVDEERRDGGDLEKRKKQGDSRLCGLQDKSKQMDKVKINMRNKREMKRKKEKK</sequence>
<feature type="transmembrane region" description="Helical" evidence="2">
    <location>
        <begin position="15"/>
        <end position="41"/>
    </location>
</feature>
<organism evidence="3 4">
    <name type="scientific">Puccinia sorghi</name>
    <dbReference type="NCBI Taxonomy" id="27349"/>
    <lineage>
        <taxon>Eukaryota</taxon>
        <taxon>Fungi</taxon>
        <taxon>Dikarya</taxon>
        <taxon>Basidiomycota</taxon>
        <taxon>Pucciniomycotina</taxon>
        <taxon>Pucciniomycetes</taxon>
        <taxon>Pucciniales</taxon>
        <taxon>Pucciniaceae</taxon>
        <taxon>Puccinia</taxon>
    </lineage>
</organism>
<keyword evidence="2" id="KW-0812">Transmembrane</keyword>